<dbReference type="InterPro" id="IPR001680">
    <property type="entry name" value="WD40_rpt"/>
</dbReference>
<evidence type="ECO:0000256" key="4">
    <source>
        <dbReference type="ARBA" id="ARBA00022679"/>
    </source>
</evidence>
<feature type="repeat" description="WD" evidence="9">
    <location>
        <begin position="483"/>
        <end position="510"/>
    </location>
</feature>
<evidence type="ECO:0000256" key="7">
    <source>
        <dbReference type="ARBA" id="ARBA00022777"/>
    </source>
</evidence>
<feature type="repeat" description="WD" evidence="9">
    <location>
        <begin position="737"/>
        <end position="772"/>
    </location>
</feature>
<dbReference type="InterPro" id="IPR008271">
    <property type="entry name" value="Ser/Thr_kinase_AS"/>
</dbReference>
<dbReference type="PANTHER" id="PTHR19879">
    <property type="entry name" value="TRANSCRIPTION INITIATION FACTOR TFIID"/>
    <property type="match status" value="1"/>
</dbReference>
<feature type="transmembrane region" description="Helical" evidence="11">
    <location>
        <begin position="428"/>
        <end position="450"/>
    </location>
</feature>
<keyword evidence="11" id="KW-1133">Transmembrane helix</keyword>
<dbReference type="CDD" id="cd14014">
    <property type="entry name" value="STKc_PknB_like"/>
    <property type="match status" value="1"/>
</dbReference>
<dbReference type="PROSITE" id="PS00108">
    <property type="entry name" value="PROTEIN_KINASE_ST"/>
    <property type="match status" value="1"/>
</dbReference>
<evidence type="ECO:0000313" key="14">
    <source>
        <dbReference type="Proteomes" id="UP000324974"/>
    </source>
</evidence>
<dbReference type="OrthoDB" id="6111975at2"/>
<feature type="repeat" description="WD" evidence="9">
    <location>
        <begin position="517"/>
        <end position="552"/>
    </location>
</feature>
<dbReference type="CDD" id="cd00200">
    <property type="entry name" value="WD40"/>
    <property type="match status" value="1"/>
</dbReference>
<feature type="repeat" description="WD" evidence="9">
    <location>
        <begin position="609"/>
        <end position="650"/>
    </location>
</feature>
<dbReference type="InterPro" id="IPR041916">
    <property type="entry name" value="Anti_sigma_zinc_sf"/>
</dbReference>
<keyword evidence="3 9" id="KW-0853">WD repeat</keyword>
<dbReference type="SUPFAM" id="SSF50978">
    <property type="entry name" value="WD40 repeat-like"/>
    <property type="match status" value="1"/>
</dbReference>
<protein>
    <recommendedName>
        <fullName evidence="1">non-specific serine/threonine protein kinase</fullName>
        <ecNumber evidence="1">2.7.11.1</ecNumber>
    </recommendedName>
</protein>
<evidence type="ECO:0000256" key="8">
    <source>
        <dbReference type="ARBA" id="ARBA00022840"/>
    </source>
</evidence>
<feature type="binding site" evidence="10">
    <location>
        <position position="160"/>
    </location>
    <ligand>
        <name>ATP</name>
        <dbReference type="ChEBI" id="CHEBI:30616"/>
    </ligand>
</feature>
<evidence type="ECO:0000256" key="2">
    <source>
        <dbReference type="ARBA" id="ARBA00022527"/>
    </source>
</evidence>
<keyword evidence="2 13" id="KW-0723">Serine/threonine-protein kinase</keyword>
<evidence type="ECO:0000256" key="11">
    <source>
        <dbReference type="SAM" id="Phobius"/>
    </source>
</evidence>
<name>A0A5C1AHQ3_9BACT</name>
<keyword evidence="11" id="KW-0472">Membrane</keyword>
<organism evidence="13 14">
    <name type="scientific">Limnoglobus roseus</name>
    <dbReference type="NCBI Taxonomy" id="2598579"/>
    <lineage>
        <taxon>Bacteria</taxon>
        <taxon>Pseudomonadati</taxon>
        <taxon>Planctomycetota</taxon>
        <taxon>Planctomycetia</taxon>
        <taxon>Gemmatales</taxon>
        <taxon>Gemmataceae</taxon>
        <taxon>Limnoglobus</taxon>
    </lineage>
</organism>
<keyword evidence="11" id="KW-0812">Transmembrane</keyword>
<dbReference type="InterPro" id="IPR011009">
    <property type="entry name" value="Kinase-like_dom_sf"/>
</dbReference>
<dbReference type="Pfam" id="PF00400">
    <property type="entry name" value="WD40"/>
    <property type="match status" value="6"/>
</dbReference>
<proteinExistence type="predicted"/>
<dbReference type="InterPro" id="IPR000719">
    <property type="entry name" value="Prot_kinase_dom"/>
</dbReference>
<dbReference type="PROSITE" id="PS50082">
    <property type="entry name" value="WD_REPEATS_2"/>
    <property type="match status" value="6"/>
</dbReference>
<reference evidence="14" key="1">
    <citation type="submission" date="2019-08" db="EMBL/GenBank/DDBJ databases">
        <title>Limnoglobus roseus gen. nov., sp. nov., a novel freshwater planctomycete with a giant genome from the family Gemmataceae.</title>
        <authorList>
            <person name="Kulichevskaya I.S."/>
            <person name="Naumoff D.G."/>
            <person name="Miroshnikov K."/>
            <person name="Ivanova A."/>
            <person name="Philippov D.A."/>
            <person name="Hakobyan A."/>
            <person name="Rijpstra I.C."/>
            <person name="Sinninghe Damste J.S."/>
            <person name="Liesack W."/>
            <person name="Dedysh S.N."/>
        </authorList>
    </citation>
    <scope>NUCLEOTIDE SEQUENCE [LARGE SCALE GENOMIC DNA]</scope>
    <source>
        <strain evidence="14">PX52</strain>
    </source>
</reference>
<dbReference type="FunFam" id="1.10.510.10:FF:000021">
    <property type="entry name" value="Serine/threonine protein kinase"/>
    <property type="match status" value="1"/>
</dbReference>
<keyword evidence="4" id="KW-0808">Transferase</keyword>
<keyword evidence="14" id="KW-1185">Reference proteome</keyword>
<evidence type="ECO:0000256" key="6">
    <source>
        <dbReference type="ARBA" id="ARBA00022741"/>
    </source>
</evidence>
<evidence type="ECO:0000256" key="10">
    <source>
        <dbReference type="PROSITE-ProRule" id="PRU10141"/>
    </source>
</evidence>
<dbReference type="Gene3D" id="1.10.510.10">
    <property type="entry name" value="Transferase(Phosphotransferase) domain 1"/>
    <property type="match status" value="1"/>
</dbReference>
<dbReference type="PROSITE" id="PS00678">
    <property type="entry name" value="WD_REPEATS_1"/>
    <property type="match status" value="4"/>
</dbReference>
<keyword evidence="5" id="KW-0677">Repeat</keyword>
<dbReference type="PANTHER" id="PTHR19879:SF9">
    <property type="entry name" value="TRANSCRIPTION INITIATION FACTOR TFIID SUBUNIT 5"/>
    <property type="match status" value="1"/>
</dbReference>
<evidence type="ECO:0000313" key="13">
    <source>
        <dbReference type="EMBL" id="QEL17182.1"/>
    </source>
</evidence>
<keyword evidence="6 10" id="KW-0547">Nucleotide-binding</keyword>
<dbReference type="Pfam" id="PF00069">
    <property type="entry name" value="Pkinase"/>
    <property type="match status" value="1"/>
</dbReference>
<dbReference type="SMART" id="SM00320">
    <property type="entry name" value="WD40"/>
    <property type="match status" value="7"/>
</dbReference>
<dbReference type="EMBL" id="CP042425">
    <property type="protein sequence ID" value="QEL17182.1"/>
    <property type="molecule type" value="Genomic_DNA"/>
</dbReference>
<dbReference type="InterPro" id="IPR015943">
    <property type="entry name" value="WD40/YVTN_repeat-like_dom_sf"/>
</dbReference>
<evidence type="ECO:0000259" key="12">
    <source>
        <dbReference type="PROSITE" id="PS50011"/>
    </source>
</evidence>
<keyword evidence="7 13" id="KW-0418">Kinase</keyword>
<evidence type="ECO:0000256" key="5">
    <source>
        <dbReference type="ARBA" id="ARBA00022737"/>
    </source>
</evidence>
<gene>
    <name evidence="13" type="ORF">PX52LOC_04164</name>
</gene>
<dbReference type="InterPro" id="IPR017441">
    <property type="entry name" value="Protein_kinase_ATP_BS"/>
</dbReference>
<dbReference type="Gene3D" id="2.130.10.10">
    <property type="entry name" value="YVTN repeat-like/Quinoprotein amine dehydrogenase"/>
    <property type="match status" value="3"/>
</dbReference>
<dbReference type="GO" id="GO:0005524">
    <property type="term" value="F:ATP binding"/>
    <property type="evidence" value="ECO:0007669"/>
    <property type="project" value="UniProtKB-UniRule"/>
</dbReference>
<dbReference type="InterPro" id="IPR020472">
    <property type="entry name" value="WD40_PAC1"/>
</dbReference>
<sequence>MATADMTTDATPQVDCPSAEELRRLARGHLTDARQAVLTAHLDRCPGCQGRLDEIAADGDKLFTGCMKKLCEPPAPKDSAFWDAMSEVEAEVTGTTPSDMAGNTSANLSDLKLDFLQPTDTPGRIGRLGAFDVIRVVGRGGMGVVLAAFDESLQREVAIKVLDPQLKSNDTAQHRFCREARAAAKVSHDNIVTVYQVSEEEAAGLPYLVMQLVNGETLEDRLRRIGKLSIEEAVRVAMQAALGLAAAHEHLLIHRDIKPANILIDAATNKVKLTDFGLARAAEDLKLTRTGFVAGTPLYMAPEQARGDGVDPRSDLFSLGSVMYESLAGKPPFEGKTPLVVLRRLTDETHEPLHKLNPEVPDWLEDVIDKLLEKNPDHRYQTATELANELTVHYACLKPATMDKVEACPMTQVRSWRSLVRSRSQRKFVSLLAGTFLLGSVAGATGMYFLRPRGGASSEVALAVPDLGPAELNQTDNLKAGAVWSLSPSPDGKFVAAGMEDGTIKLWNLNGGGVSDLGKHDGSVWSVNFTPDGNRVVSASGDGTVQVWNVTSMMMEKGINNRIPVRSAAMNADQTSIVTGDATGMVKIWDIESMGPLLPGGVPDKPRQEFVHRGTISAVAFSPDGTMVASGSANKTAILWDVKTGKAVQRLIGHEGPIYSLAFSPEGDRLATVSWDHSIRIWDTKNGDLVKKIENAHEEGVWSVSYSCCGKILASAGQEGLVKVWDIDNTEKPIRVYSRHKGTVHAVHFTAKGTQLITGGRDGTIRLWKVRD</sequence>
<dbReference type="PROSITE" id="PS00107">
    <property type="entry name" value="PROTEIN_KINASE_ATP"/>
    <property type="match status" value="1"/>
</dbReference>
<dbReference type="Gene3D" id="3.30.200.20">
    <property type="entry name" value="Phosphorylase Kinase, domain 1"/>
    <property type="match status" value="1"/>
</dbReference>
<dbReference type="GO" id="GO:0004674">
    <property type="term" value="F:protein serine/threonine kinase activity"/>
    <property type="evidence" value="ECO:0007669"/>
    <property type="project" value="UniProtKB-KW"/>
</dbReference>
<evidence type="ECO:0000256" key="9">
    <source>
        <dbReference type="PROSITE-ProRule" id="PRU00221"/>
    </source>
</evidence>
<dbReference type="SMART" id="SM00220">
    <property type="entry name" value="S_TKc"/>
    <property type="match status" value="1"/>
</dbReference>
<evidence type="ECO:0000256" key="1">
    <source>
        <dbReference type="ARBA" id="ARBA00012513"/>
    </source>
</evidence>
<dbReference type="Gene3D" id="1.10.10.1320">
    <property type="entry name" value="Anti-sigma factor, zinc-finger domain"/>
    <property type="match status" value="1"/>
</dbReference>
<dbReference type="PROSITE" id="PS50294">
    <property type="entry name" value="WD_REPEATS_REGION"/>
    <property type="match status" value="6"/>
</dbReference>
<dbReference type="EC" id="2.7.11.1" evidence="1"/>
<feature type="repeat" description="WD" evidence="9">
    <location>
        <begin position="694"/>
        <end position="735"/>
    </location>
</feature>
<dbReference type="AlphaFoldDB" id="A0A5C1AHQ3"/>
<dbReference type="PRINTS" id="PR00320">
    <property type="entry name" value="GPROTEINBRPT"/>
</dbReference>
<dbReference type="InterPro" id="IPR019775">
    <property type="entry name" value="WD40_repeat_CS"/>
</dbReference>
<dbReference type="KEGG" id="lrs:PX52LOC_04164"/>
<dbReference type="PROSITE" id="PS50011">
    <property type="entry name" value="PROTEIN_KINASE_DOM"/>
    <property type="match status" value="1"/>
</dbReference>
<feature type="domain" description="Protein kinase" evidence="12">
    <location>
        <begin position="131"/>
        <end position="391"/>
    </location>
</feature>
<dbReference type="InterPro" id="IPR036322">
    <property type="entry name" value="WD40_repeat_dom_sf"/>
</dbReference>
<evidence type="ECO:0000256" key="3">
    <source>
        <dbReference type="ARBA" id="ARBA00022574"/>
    </source>
</evidence>
<dbReference type="RefSeq" id="WP_149111825.1">
    <property type="nucleotide sequence ID" value="NZ_CP042425.1"/>
</dbReference>
<dbReference type="SUPFAM" id="SSF56112">
    <property type="entry name" value="Protein kinase-like (PK-like)"/>
    <property type="match status" value="1"/>
</dbReference>
<feature type="repeat" description="WD" evidence="9">
    <location>
        <begin position="651"/>
        <end position="692"/>
    </location>
</feature>
<accession>A0A5C1AHQ3</accession>
<keyword evidence="8 10" id="KW-0067">ATP-binding</keyword>
<dbReference type="Proteomes" id="UP000324974">
    <property type="component" value="Chromosome"/>
</dbReference>